<dbReference type="FunFam" id="3.40.309.10:FF:000009">
    <property type="entry name" value="Aldehyde dehydrogenase A"/>
    <property type="match status" value="1"/>
</dbReference>
<feature type="domain" description="Aldehyde dehydrogenase" evidence="3">
    <location>
        <begin position="9"/>
        <end position="460"/>
    </location>
</feature>
<dbReference type="Gene3D" id="3.40.309.10">
    <property type="entry name" value="Aldehyde Dehydrogenase, Chain A, domain 2"/>
    <property type="match status" value="1"/>
</dbReference>
<dbReference type="FunFam" id="3.40.605.10:FF:000007">
    <property type="entry name" value="NAD/NADP-dependent betaine aldehyde dehydrogenase"/>
    <property type="match status" value="1"/>
</dbReference>
<keyword evidence="2" id="KW-0560">Oxidoreductase</keyword>
<dbReference type="InterPro" id="IPR016163">
    <property type="entry name" value="Ald_DH_C"/>
</dbReference>
<dbReference type="Gene3D" id="3.40.605.10">
    <property type="entry name" value="Aldehyde Dehydrogenase, Chain A, domain 1"/>
    <property type="match status" value="1"/>
</dbReference>
<dbReference type="InterPro" id="IPR016161">
    <property type="entry name" value="Ald_DH/histidinol_DH"/>
</dbReference>
<evidence type="ECO:0000313" key="5">
    <source>
        <dbReference type="Proteomes" id="UP000181980"/>
    </source>
</evidence>
<dbReference type="PANTHER" id="PTHR43353">
    <property type="entry name" value="SUCCINATE-SEMIALDEHYDE DEHYDROGENASE, MITOCHONDRIAL"/>
    <property type="match status" value="1"/>
</dbReference>
<dbReference type="InterPro" id="IPR050740">
    <property type="entry name" value="Aldehyde_DH_Superfamily"/>
</dbReference>
<accession>A0A1H5PXX9</accession>
<organism evidence="4 5">
    <name type="scientific">Jiangella alba</name>
    <dbReference type="NCBI Taxonomy" id="561176"/>
    <lineage>
        <taxon>Bacteria</taxon>
        <taxon>Bacillati</taxon>
        <taxon>Actinomycetota</taxon>
        <taxon>Actinomycetes</taxon>
        <taxon>Jiangellales</taxon>
        <taxon>Jiangellaceae</taxon>
        <taxon>Jiangella</taxon>
    </lineage>
</organism>
<dbReference type="GO" id="GO:0009450">
    <property type="term" value="P:gamma-aminobutyric acid catabolic process"/>
    <property type="evidence" value="ECO:0007669"/>
    <property type="project" value="TreeGrafter"/>
</dbReference>
<dbReference type="Pfam" id="PF00171">
    <property type="entry name" value="Aldedh"/>
    <property type="match status" value="1"/>
</dbReference>
<evidence type="ECO:0000256" key="1">
    <source>
        <dbReference type="ARBA" id="ARBA00009986"/>
    </source>
</evidence>
<dbReference type="EMBL" id="FNUC01000004">
    <property type="protein sequence ID" value="SEF18723.1"/>
    <property type="molecule type" value="Genomic_DNA"/>
</dbReference>
<dbReference type="PANTHER" id="PTHR43353:SF5">
    <property type="entry name" value="SUCCINATE-SEMIALDEHYDE DEHYDROGENASE, MITOCHONDRIAL"/>
    <property type="match status" value="1"/>
</dbReference>
<evidence type="ECO:0000256" key="2">
    <source>
        <dbReference type="ARBA" id="ARBA00023002"/>
    </source>
</evidence>
<keyword evidence="5" id="KW-1185">Reference proteome</keyword>
<comment type="similarity">
    <text evidence="1">Belongs to the aldehyde dehydrogenase family.</text>
</comment>
<sequence>MGAEPGRATREVTNPATGEVLAALPLAGSQDLDAAAEAAATAFPEWRRTPALQRSRILRRAADVLRSRAAEIGHLTSLEQGKPIAEATSEVHAAADIFDWFAEEGRRAYGRVVPAGRADRQDLVIREPVGPVLALTPWNFPITIPARKIGAALAAGCTCVIKPAEETPATTLALAQACHDAGLPAGVLSMIFGDPAHVSERLILHPAIRKVTFTGSTAVGAEIAGLAARHVKRTSLELGGHAPVLVFEDADLDLVLRTAGAAKFRNAGQVCISPTRFVVHESLHDDLAARLAKHATGLVVGPGTDPHTTMGPLIHDRRVAAVQSLVDDAVGRGGHLLAGGTAGEPRGSYYLPTVIAAAAPDSRAMHEEPFGPLALLTPFGTDDEAVEIANATEYGLAAYAFTDSLQTARRVAAEVQAGMIAINHAQLVGPETPFGGLKQSGYGSDGGAEALDGYLNTKLVSQA</sequence>
<dbReference type="AlphaFoldDB" id="A0A1H5PXX9"/>
<proteinExistence type="inferred from homology"/>
<gene>
    <name evidence="4" type="ORF">SAMN04488561_6792</name>
</gene>
<dbReference type="InterPro" id="IPR015590">
    <property type="entry name" value="Aldehyde_DH_dom"/>
</dbReference>
<reference evidence="5" key="1">
    <citation type="submission" date="2016-10" db="EMBL/GenBank/DDBJ databases">
        <authorList>
            <person name="Varghese N."/>
            <person name="Submissions S."/>
        </authorList>
    </citation>
    <scope>NUCLEOTIDE SEQUENCE [LARGE SCALE GENOMIC DNA]</scope>
    <source>
        <strain evidence="5">DSM 45237</strain>
    </source>
</reference>
<name>A0A1H5PXX9_9ACTN</name>
<evidence type="ECO:0000313" key="4">
    <source>
        <dbReference type="EMBL" id="SEF18723.1"/>
    </source>
</evidence>
<dbReference type="GO" id="GO:0004777">
    <property type="term" value="F:succinate-semialdehyde dehydrogenase (NAD+) activity"/>
    <property type="evidence" value="ECO:0007669"/>
    <property type="project" value="TreeGrafter"/>
</dbReference>
<protein>
    <submittedName>
        <fullName evidence="4">Succinate-semialdehyde dehydrogenase / glutarate-semialdehyde dehydrogenase</fullName>
    </submittedName>
</protein>
<dbReference type="Proteomes" id="UP000181980">
    <property type="component" value="Unassembled WGS sequence"/>
</dbReference>
<dbReference type="CDD" id="cd07103">
    <property type="entry name" value="ALDH_F5_SSADH_GabD"/>
    <property type="match status" value="1"/>
</dbReference>
<evidence type="ECO:0000259" key="3">
    <source>
        <dbReference type="Pfam" id="PF00171"/>
    </source>
</evidence>
<dbReference type="InterPro" id="IPR016162">
    <property type="entry name" value="Ald_DH_N"/>
</dbReference>
<dbReference type="STRING" id="561176.SAMN04488561_6792"/>
<dbReference type="SUPFAM" id="SSF53720">
    <property type="entry name" value="ALDH-like"/>
    <property type="match status" value="1"/>
</dbReference>